<evidence type="ECO:0000256" key="1">
    <source>
        <dbReference type="ARBA" id="ARBA00022741"/>
    </source>
</evidence>
<dbReference type="InterPro" id="IPR000792">
    <property type="entry name" value="Tscrpt_reg_LuxR_C"/>
</dbReference>
<organism evidence="5 6">
    <name type="scientific">Streptomyces albus (strain ATCC 21838 / DSM 41398 / FERM P-419 / JCM 4703 / NBRC 107858)</name>
    <dbReference type="NCBI Taxonomy" id="1081613"/>
    <lineage>
        <taxon>Bacteria</taxon>
        <taxon>Bacillati</taxon>
        <taxon>Actinomycetota</taxon>
        <taxon>Actinomycetes</taxon>
        <taxon>Kitasatosporales</taxon>
        <taxon>Streptomycetaceae</taxon>
        <taxon>Streptomyces</taxon>
    </lineage>
</organism>
<keyword evidence="6" id="KW-1185">Reference proteome</keyword>
<dbReference type="GO" id="GO:0005737">
    <property type="term" value="C:cytoplasm"/>
    <property type="evidence" value="ECO:0007669"/>
    <property type="project" value="TreeGrafter"/>
</dbReference>
<dbReference type="SUPFAM" id="SSF52540">
    <property type="entry name" value="P-loop containing nucleoside triphosphate hydrolases"/>
    <property type="match status" value="1"/>
</dbReference>
<dbReference type="InterPro" id="IPR036388">
    <property type="entry name" value="WH-like_DNA-bd_sf"/>
</dbReference>
<dbReference type="PANTHER" id="PTHR16305">
    <property type="entry name" value="TESTICULAR SOLUBLE ADENYLYL CYCLASE"/>
    <property type="match status" value="1"/>
</dbReference>
<dbReference type="InterPro" id="IPR027417">
    <property type="entry name" value="P-loop_NTPase"/>
</dbReference>
<evidence type="ECO:0000313" key="6">
    <source>
        <dbReference type="Proteomes" id="UP000031523"/>
    </source>
</evidence>
<dbReference type="Pfam" id="PF13191">
    <property type="entry name" value="AAA_16"/>
    <property type="match status" value="1"/>
</dbReference>
<dbReference type="PRINTS" id="PR00038">
    <property type="entry name" value="HTHLUXR"/>
</dbReference>
<keyword evidence="1" id="KW-0547">Nucleotide-binding</keyword>
<proteinExistence type="predicted"/>
<dbReference type="PANTHER" id="PTHR16305:SF35">
    <property type="entry name" value="TRANSCRIPTIONAL ACTIVATOR DOMAIN"/>
    <property type="match status" value="1"/>
</dbReference>
<feature type="domain" description="HTH luxR-type" evidence="4">
    <location>
        <begin position="899"/>
        <end position="964"/>
    </location>
</feature>
<evidence type="ECO:0000313" key="5">
    <source>
        <dbReference type="EMBL" id="AJE85486.1"/>
    </source>
</evidence>
<dbReference type="InterPro" id="IPR041664">
    <property type="entry name" value="AAA_16"/>
</dbReference>
<accession>A0A0B5F3L1</accession>
<sequence>MTASEPTADLRLRRMLASQGSALGLALVAGRAGTGKSRLVGRLLELPDARGRSVLVVSFTAGESVLLNRLPAAGTAHALGEERRLPAALPGRRGQLARSAGERVPPARRGPGGEARAAAPEKSADAARATAGSRDVLTALGALAHSGGPALLVAEDVHRADPSARAALRQLLTRPPAALTAVLTYRPEELPERGLPLGAPVDYPPEAAVIRLDLGPLSEEALAAHAAEVLGEQRCAPGFTARLHERTGGVAQVAADLLRALDDGGRDPLGPADVDAAGVPVRLAELTAGRTGAVPEEYRPVVWAAGVLGEPAPAQELAAVAGMELPRGREALLAAETAGVLCEFDRGRYGFDVPLAAHAVHELLPGTVREDLHRRAARVLGRRQPVPWARLARHHRHSGRTRDWLRAVERAAEQFAAGGRHLEAIALLDRTLAAPEIPQQHRVKLALLLARSAVIALRTDETVGVMRHIVDDVDLPVEVRGEMRLDLALLLSNTVGLGEGGRAELTQAAEELESRPDLAARAMSALAMPYWPGPPLAENLRWLRRAEEAAEESGNLAVQMAVAANRATVMLNIGHPDAWQLVDRLPRDIEELAARQQVARGVVNAIDSAFWLGEYDRAAELLAEGRELSERTGAMGAHRTGRSTELLLLLATGHWQGLGESANAYAAEVGETHLAAVDADFVRAVLALAKGDWSRVTELTSGNGPLTRSPAVPLDAASAMLRIRLALAKRETEAAAEEARGAWERLRRKGVWAWAADLAPWAVEALAATGHRETADSWVAEFAAGVEGLLVRIPRASLARCRAALAENAEEHARAAALYREAAAAYEELPRPYEAALAHEGAGRCALAVGSAAETDRGVDELTGAAKVLDDLGAVWDAARVRATLRSNHQVTDRRPPGRPGYGGQLSPREREVAVLAGTGLTNREIAETLHLSSRTVEQHVARALRKLGAHSRQDLAAAGEAEE</sequence>
<dbReference type="AlphaFoldDB" id="A0A0B5F3L1"/>
<dbReference type="GO" id="GO:0004016">
    <property type="term" value="F:adenylate cyclase activity"/>
    <property type="evidence" value="ECO:0007669"/>
    <property type="project" value="TreeGrafter"/>
</dbReference>
<dbReference type="KEGG" id="sals:SLNWT_5110"/>
<dbReference type="SUPFAM" id="SSF46894">
    <property type="entry name" value="C-terminal effector domain of the bipartite response regulators"/>
    <property type="match status" value="1"/>
</dbReference>
<protein>
    <submittedName>
        <fullName evidence="5">Large transcriptional regulator</fullName>
    </submittedName>
</protein>
<evidence type="ECO:0000256" key="2">
    <source>
        <dbReference type="ARBA" id="ARBA00022840"/>
    </source>
</evidence>
<feature type="region of interest" description="Disordered" evidence="3">
    <location>
        <begin position="86"/>
        <end position="128"/>
    </location>
</feature>
<gene>
    <name evidence="5" type="ORF">SLNWT_5110</name>
</gene>
<dbReference type="PROSITE" id="PS00622">
    <property type="entry name" value="HTH_LUXR_1"/>
    <property type="match status" value="1"/>
</dbReference>
<dbReference type="PROSITE" id="PS50043">
    <property type="entry name" value="HTH_LUXR_2"/>
    <property type="match status" value="1"/>
</dbReference>
<dbReference type="GO" id="GO:0006355">
    <property type="term" value="P:regulation of DNA-templated transcription"/>
    <property type="evidence" value="ECO:0007669"/>
    <property type="project" value="InterPro"/>
</dbReference>
<dbReference type="Gene3D" id="1.10.10.10">
    <property type="entry name" value="Winged helix-like DNA-binding domain superfamily/Winged helix DNA-binding domain"/>
    <property type="match status" value="1"/>
</dbReference>
<feature type="compositionally biased region" description="Low complexity" evidence="3">
    <location>
        <begin position="102"/>
        <end position="121"/>
    </location>
</feature>
<dbReference type="GO" id="GO:0003677">
    <property type="term" value="F:DNA binding"/>
    <property type="evidence" value="ECO:0007669"/>
    <property type="project" value="InterPro"/>
</dbReference>
<dbReference type="GO" id="GO:0005524">
    <property type="term" value="F:ATP binding"/>
    <property type="evidence" value="ECO:0007669"/>
    <property type="project" value="UniProtKB-KW"/>
</dbReference>
<dbReference type="EMBL" id="CP010519">
    <property type="protein sequence ID" value="AJE85486.1"/>
    <property type="molecule type" value="Genomic_DNA"/>
</dbReference>
<feature type="region of interest" description="Disordered" evidence="3">
    <location>
        <begin position="887"/>
        <end position="908"/>
    </location>
</feature>
<dbReference type="Proteomes" id="UP000031523">
    <property type="component" value="Chromosome"/>
</dbReference>
<evidence type="ECO:0000256" key="3">
    <source>
        <dbReference type="SAM" id="MobiDB-lite"/>
    </source>
</evidence>
<keyword evidence="2" id="KW-0067">ATP-binding</keyword>
<dbReference type="InterPro" id="IPR016032">
    <property type="entry name" value="Sig_transdc_resp-reg_C-effctor"/>
</dbReference>
<reference evidence="5 6" key="1">
    <citation type="submission" date="2015-01" db="EMBL/GenBank/DDBJ databases">
        <title>Enhanced salinomycin production by adjusting the supply of polyketide extender units in Streptomyce albus DSM 41398.</title>
        <authorList>
            <person name="Lu C."/>
        </authorList>
    </citation>
    <scope>NUCLEOTIDE SEQUENCE [LARGE SCALE GENOMIC DNA]</scope>
    <source>
        <strain evidence="6">ATCC 21838 / DSM 41398 / FERM P-419 / JCM 4703 / NBRC 107858</strain>
    </source>
</reference>
<dbReference type="CDD" id="cd06170">
    <property type="entry name" value="LuxR_C_like"/>
    <property type="match status" value="1"/>
</dbReference>
<dbReference type="SMART" id="SM00421">
    <property type="entry name" value="HTH_LUXR"/>
    <property type="match status" value="1"/>
</dbReference>
<evidence type="ECO:0000259" key="4">
    <source>
        <dbReference type="PROSITE" id="PS50043"/>
    </source>
</evidence>
<dbReference type="Pfam" id="PF00196">
    <property type="entry name" value="GerE"/>
    <property type="match status" value="1"/>
</dbReference>
<name>A0A0B5F3L1_STRA4</name>